<evidence type="ECO:0000313" key="3">
    <source>
        <dbReference type="Proteomes" id="UP000799302"/>
    </source>
</evidence>
<evidence type="ECO:0000313" key="2">
    <source>
        <dbReference type="EMBL" id="KAF2668943.1"/>
    </source>
</evidence>
<dbReference type="OrthoDB" id="3937014at2759"/>
<accession>A0A6A6UC60</accession>
<feature type="region of interest" description="Disordered" evidence="1">
    <location>
        <begin position="171"/>
        <end position="191"/>
    </location>
</feature>
<evidence type="ECO:0000256" key="1">
    <source>
        <dbReference type="SAM" id="MobiDB-lite"/>
    </source>
</evidence>
<gene>
    <name evidence="2" type="ORF">BT63DRAFT_424667</name>
</gene>
<organism evidence="2 3">
    <name type="scientific">Microthyrium microscopicum</name>
    <dbReference type="NCBI Taxonomy" id="703497"/>
    <lineage>
        <taxon>Eukaryota</taxon>
        <taxon>Fungi</taxon>
        <taxon>Dikarya</taxon>
        <taxon>Ascomycota</taxon>
        <taxon>Pezizomycotina</taxon>
        <taxon>Dothideomycetes</taxon>
        <taxon>Dothideomycetes incertae sedis</taxon>
        <taxon>Microthyriales</taxon>
        <taxon>Microthyriaceae</taxon>
        <taxon>Microthyrium</taxon>
    </lineage>
</organism>
<dbReference type="Proteomes" id="UP000799302">
    <property type="component" value="Unassembled WGS sequence"/>
</dbReference>
<sequence length="371" mass="41434">MVDPISVASGLMTVLSIIRKTIKLVEDLSSAPSEFTTTKQHLHSLSIVFESVKTDLINNNRSIINRPNNLRSAKRNELIRLVSTCDKSIQRIEKILKQYRTVGHSLWKAWRWSDKGRQEVASVEADLMFNTTVLNVYLSKEGLETMWKMEISIEAIKTLLEKIIAGSAGGYNTKTATPSGRRSPKKKAKHGSLPSAVLASLFISRLKAKVKEHRKLSFRPSKTSSVPKPLKRVRTIPVPSKRKSTLLSQYSERLKNDQARLGTFQYECYIVSGGQYAFGGPSIYPKARQIGRGQTQLAELVKVFEAAGAVDASSIDKGHRAAKDLVKSRNYGSKSRRKWEFAAGRIESISSSPHGTVRTRKVMIVIKRPKA</sequence>
<dbReference type="AlphaFoldDB" id="A0A6A6UC60"/>
<protein>
    <recommendedName>
        <fullName evidence="4">Fungal N-terminal domain-containing protein</fullName>
    </recommendedName>
</protein>
<name>A0A6A6UC60_9PEZI</name>
<proteinExistence type="predicted"/>
<dbReference type="EMBL" id="MU004235">
    <property type="protein sequence ID" value="KAF2668943.1"/>
    <property type="molecule type" value="Genomic_DNA"/>
</dbReference>
<feature type="compositionally biased region" description="Polar residues" evidence="1">
    <location>
        <begin position="171"/>
        <end position="180"/>
    </location>
</feature>
<keyword evidence="3" id="KW-1185">Reference proteome</keyword>
<evidence type="ECO:0008006" key="4">
    <source>
        <dbReference type="Google" id="ProtNLM"/>
    </source>
</evidence>
<reference evidence="2" key="1">
    <citation type="journal article" date="2020" name="Stud. Mycol.">
        <title>101 Dothideomycetes genomes: a test case for predicting lifestyles and emergence of pathogens.</title>
        <authorList>
            <person name="Haridas S."/>
            <person name="Albert R."/>
            <person name="Binder M."/>
            <person name="Bloem J."/>
            <person name="Labutti K."/>
            <person name="Salamov A."/>
            <person name="Andreopoulos B."/>
            <person name="Baker S."/>
            <person name="Barry K."/>
            <person name="Bills G."/>
            <person name="Bluhm B."/>
            <person name="Cannon C."/>
            <person name="Castanera R."/>
            <person name="Culley D."/>
            <person name="Daum C."/>
            <person name="Ezra D."/>
            <person name="Gonzalez J."/>
            <person name="Henrissat B."/>
            <person name="Kuo A."/>
            <person name="Liang C."/>
            <person name="Lipzen A."/>
            <person name="Lutzoni F."/>
            <person name="Magnuson J."/>
            <person name="Mondo S."/>
            <person name="Nolan M."/>
            <person name="Ohm R."/>
            <person name="Pangilinan J."/>
            <person name="Park H.-J."/>
            <person name="Ramirez L."/>
            <person name="Alfaro M."/>
            <person name="Sun H."/>
            <person name="Tritt A."/>
            <person name="Yoshinaga Y."/>
            <person name="Zwiers L.-H."/>
            <person name="Turgeon B."/>
            <person name="Goodwin S."/>
            <person name="Spatafora J."/>
            <person name="Crous P."/>
            <person name="Grigoriev I."/>
        </authorList>
    </citation>
    <scope>NUCLEOTIDE SEQUENCE</scope>
    <source>
        <strain evidence="2">CBS 115976</strain>
    </source>
</reference>